<sequence>MFYSEIYWTRIVLLPFFDHLTIGILLLSPQRSKPDFGKKSDLRGFAGILSTCSTVLTKPEVNIRRTCSCRRGPVQSHEQTYTYIHSGKLRFIFVTASTISNPERLPASAGSKRSFSQHSSSFPRFFAPIHAFCNAQVFLRTAKSRVRWKSTCFMKKFNVPRSAENMQPPIPYTAMEVAQVKNWIDQSEISTYIRGPGICGKNGISSEKMKMEMTTMEMVKSMKMVKTMKLLETMEMMKRMTRPTQCVVKNKLYT</sequence>
<proteinExistence type="predicted"/>
<gene>
    <name evidence="1" type="ORF">NTEN_LOCUS20921</name>
</gene>
<dbReference type="AlphaFoldDB" id="A0A6H5HFF0"/>
<reference evidence="1 2" key="1">
    <citation type="submission" date="2020-02" db="EMBL/GenBank/DDBJ databases">
        <authorList>
            <person name="Ferguson B K."/>
        </authorList>
    </citation>
    <scope>NUCLEOTIDE SEQUENCE [LARGE SCALE GENOMIC DNA]</scope>
</reference>
<accession>A0A6H5HFF0</accession>
<evidence type="ECO:0000313" key="2">
    <source>
        <dbReference type="Proteomes" id="UP000479000"/>
    </source>
</evidence>
<protein>
    <submittedName>
        <fullName evidence="1">Uncharacterized protein</fullName>
    </submittedName>
</protein>
<evidence type="ECO:0000313" key="1">
    <source>
        <dbReference type="EMBL" id="CAB0016793.1"/>
    </source>
</evidence>
<name>A0A6H5HFF0_9HEMI</name>
<dbReference type="Proteomes" id="UP000479000">
    <property type="component" value="Unassembled WGS sequence"/>
</dbReference>
<dbReference type="EMBL" id="CADCXU010030601">
    <property type="protein sequence ID" value="CAB0016793.1"/>
    <property type="molecule type" value="Genomic_DNA"/>
</dbReference>
<keyword evidence="2" id="KW-1185">Reference proteome</keyword>
<organism evidence="1 2">
    <name type="scientific">Nesidiocoris tenuis</name>
    <dbReference type="NCBI Taxonomy" id="355587"/>
    <lineage>
        <taxon>Eukaryota</taxon>
        <taxon>Metazoa</taxon>
        <taxon>Ecdysozoa</taxon>
        <taxon>Arthropoda</taxon>
        <taxon>Hexapoda</taxon>
        <taxon>Insecta</taxon>
        <taxon>Pterygota</taxon>
        <taxon>Neoptera</taxon>
        <taxon>Paraneoptera</taxon>
        <taxon>Hemiptera</taxon>
        <taxon>Heteroptera</taxon>
        <taxon>Panheteroptera</taxon>
        <taxon>Cimicomorpha</taxon>
        <taxon>Miridae</taxon>
        <taxon>Dicyphina</taxon>
        <taxon>Nesidiocoris</taxon>
    </lineage>
</organism>